<dbReference type="Gene3D" id="1.10.510.10">
    <property type="entry name" value="Transferase(Phosphotransferase) domain 1"/>
    <property type="match status" value="2"/>
</dbReference>
<keyword evidence="5" id="KW-0418">Kinase</keyword>
<evidence type="ECO:0000256" key="6">
    <source>
        <dbReference type="ARBA" id="ARBA00022840"/>
    </source>
</evidence>
<dbReference type="AlphaFoldDB" id="A0A8H7ZXH5"/>
<feature type="compositionally biased region" description="Basic and acidic residues" evidence="9">
    <location>
        <begin position="149"/>
        <end position="163"/>
    </location>
</feature>
<comment type="caution">
    <text evidence="11">The sequence shown here is derived from an EMBL/GenBank/DDBJ whole genome shotgun (WGS) entry which is preliminary data.</text>
</comment>
<evidence type="ECO:0000256" key="1">
    <source>
        <dbReference type="ARBA" id="ARBA00012513"/>
    </source>
</evidence>
<keyword evidence="6" id="KW-0067">ATP-binding</keyword>
<name>A0A8H7ZXH5_9FUNG</name>
<evidence type="ECO:0000256" key="7">
    <source>
        <dbReference type="ARBA" id="ARBA00047899"/>
    </source>
</evidence>
<keyword evidence="4" id="KW-0547">Nucleotide-binding</keyword>
<dbReference type="SUPFAM" id="SSF56112">
    <property type="entry name" value="Protein kinase-like (PK-like)"/>
    <property type="match status" value="1"/>
</dbReference>
<keyword evidence="3" id="KW-0808">Transferase</keyword>
<feature type="domain" description="Protein kinase" evidence="10">
    <location>
        <begin position="1"/>
        <end position="258"/>
    </location>
</feature>
<dbReference type="GO" id="GO:0005829">
    <property type="term" value="C:cytosol"/>
    <property type="evidence" value="ECO:0007669"/>
    <property type="project" value="TreeGrafter"/>
</dbReference>
<dbReference type="EC" id="2.7.11.1" evidence="1"/>
<comment type="catalytic activity">
    <reaction evidence="8">
        <text>L-seryl-[protein] + ATP = O-phospho-L-seryl-[protein] + ADP + H(+)</text>
        <dbReference type="Rhea" id="RHEA:17989"/>
        <dbReference type="Rhea" id="RHEA-COMP:9863"/>
        <dbReference type="Rhea" id="RHEA-COMP:11604"/>
        <dbReference type="ChEBI" id="CHEBI:15378"/>
        <dbReference type="ChEBI" id="CHEBI:29999"/>
        <dbReference type="ChEBI" id="CHEBI:30616"/>
        <dbReference type="ChEBI" id="CHEBI:83421"/>
        <dbReference type="ChEBI" id="CHEBI:456216"/>
        <dbReference type="EC" id="2.7.11.1"/>
    </reaction>
</comment>
<evidence type="ECO:0000256" key="8">
    <source>
        <dbReference type="ARBA" id="ARBA00048679"/>
    </source>
</evidence>
<dbReference type="GO" id="GO:0005524">
    <property type="term" value="F:ATP binding"/>
    <property type="evidence" value="ECO:0007669"/>
    <property type="project" value="UniProtKB-KW"/>
</dbReference>
<feature type="compositionally biased region" description="Polar residues" evidence="9">
    <location>
        <begin position="135"/>
        <end position="145"/>
    </location>
</feature>
<dbReference type="PANTHER" id="PTHR24343:SF558">
    <property type="entry name" value="PROTEIN KINASE DOMAIN-CONTAINING PROTEIN"/>
    <property type="match status" value="1"/>
</dbReference>
<evidence type="ECO:0000313" key="12">
    <source>
        <dbReference type="Proteomes" id="UP000673691"/>
    </source>
</evidence>
<evidence type="ECO:0000256" key="3">
    <source>
        <dbReference type="ARBA" id="ARBA00022679"/>
    </source>
</evidence>
<comment type="catalytic activity">
    <reaction evidence="7">
        <text>L-threonyl-[protein] + ATP = O-phospho-L-threonyl-[protein] + ADP + H(+)</text>
        <dbReference type="Rhea" id="RHEA:46608"/>
        <dbReference type="Rhea" id="RHEA-COMP:11060"/>
        <dbReference type="Rhea" id="RHEA-COMP:11605"/>
        <dbReference type="ChEBI" id="CHEBI:15378"/>
        <dbReference type="ChEBI" id="CHEBI:30013"/>
        <dbReference type="ChEBI" id="CHEBI:30616"/>
        <dbReference type="ChEBI" id="CHEBI:61977"/>
        <dbReference type="ChEBI" id="CHEBI:456216"/>
        <dbReference type="EC" id="2.7.11.1"/>
    </reaction>
</comment>
<evidence type="ECO:0000313" key="11">
    <source>
        <dbReference type="EMBL" id="KAG5461264.1"/>
    </source>
</evidence>
<evidence type="ECO:0000256" key="4">
    <source>
        <dbReference type="ARBA" id="ARBA00022741"/>
    </source>
</evidence>
<reference evidence="11 12" key="1">
    <citation type="journal article" name="Sci. Rep.">
        <title>Genome-scale phylogenetic analyses confirm Olpidium as the closest living zoosporic fungus to the non-flagellated, terrestrial fungi.</title>
        <authorList>
            <person name="Chang Y."/>
            <person name="Rochon D."/>
            <person name="Sekimoto S."/>
            <person name="Wang Y."/>
            <person name="Chovatia M."/>
            <person name="Sandor L."/>
            <person name="Salamov A."/>
            <person name="Grigoriev I.V."/>
            <person name="Stajich J.E."/>
            <person name="Spatafora J.W."/>
        </authorList>
    </citation>
    <scope>NUCLEOTIDE SEQUENCE [LARGE SCALE GENOMIC DNA]</scope>
    <source>
        <strain evidence="11">S191</strain>
    </source>
</reference>
<organism evidence="11 12">
    <name type="scientific">Olpidium bornovanus</name>
    <dbReference type="NCBI Taxonomy" id="278681"/>
    <lineage>
        <taxon>Eukaryota</taxon>
        <taxon>Fungi</taxon>
        <taxon>Fungi incertae sedis</taxon>
        <taxon>Olpidiomycota</taxon>
        <taxon>Olpidiomycotina</taxon>
        <taxon>Olpidiomycetes</taxon>
        <taxon>Olpidiales</taxon>
        <taxon>Olpidiaceae</taxon>
        <taxon>Olpidium</taxon>
    </lineage>
</organism>
<evidence type="ECO:0000256" key="9">
    <source>
        <dbReference type="SAM" id="MobiDB-lite"/>
    </source>
</evidence>
<protein>
    <recommendedName>
        <fullName evidence="1">non-specific serine/threonine protein kinase</fullName>
        <ecNumber evidence="1">2.7.11.1</ecNumber>
    </recommendedName>
</protein>
<dbReference type="PROSITE" id="PS50011">
    <property type="entry name" value="PROTEIN_KINASE_DOM"/>
    <property type="match status" value="1"/>
</dbReference>
<keyword evidence="12" id="KW-1185">Reference proteome</keyword>
<dbReference type="GO" id="GO:0004674">
    <property type="term" value="F:protein serine/threonine kinase activity"/>
    <property type="evidence" value="ECO:0007669"/>
    <property type="project" value="UniProtKB-KW"/>
</dbReference>
<gene>
    <name evidence="11" type="ORF">BJ554DRAFT_6567</name>
</gene>
<dbReference type="OrthoDB" id="4062651at2759"/>
<dbReference type="InterPro" id="IPR000719">
    <property type="entry name" value="Prot_kinase_dom"/>
</dbReference>
<dbReference type="EMBL" id="JAEFCI010003917">
    <property type="protein sequence ID" value="KAG5461264.1"/>
    <property type="molecule type" value="Genomic_DNA"/>
</dbReference>
<feature type="non-terminal residue" evidence="11">
    <location>
        <position position="1"/>
    </location>
</feature>
<dbReference type="InterPro" id="IPR011009">
    <property type="entry name" value="Kinase-like_dom_sf"/>
</dbReference>
<feature type="region of interest" description="Disordered" evidence="9">
    <location>
        <begin position="125"/>
        <end position="184"/>
    </location>
</feature>
<sequence>GFADPVRADRPAGGGRPGNGHVNACRFAYGGRCPPCHGRGVQKSNISGPSATEPYIAAEEFVSESYFPSPVDIWAAGIVYYTMTYLAIPWHRAEITDTRFASYLDSRRTAQQFWDRVTAAAAAAETGDAEKLSHSDGSVTGTPTLRCNGRADVDAGRSDDNRSDNPGGADTFRKTTDMGGANVPGTLQEEQVQQQTQQNKQPRLHNFPLAEGLRKPVEVNLGPFMRFSPGAAHIVFRMLEPDPKRRWTAHDIKCDPWFANVECCYECPRNEHHGHKIIHRALNEP</sequence>
<evidence type="ECO:0000256" key="5">
    <source>
        <dbReference type="ARBA" id="ARBA00022777"/>
    </source>
</evidence>
<dbReference type="Proteomes" id="UP000673691">
    <property type="component" value="Unassembled WGS sequence"/>
</dbReference>
<accession>A0A8H7ZXH5</accession>
<proteinExistence type="predicted"/>
<evidence type="ECO:0000256" key="2">
    <source>
        <dbReference type="ARBA" id="ARBA00022527"/>
    </source>
</evidence>
<evidence type="ECO:0000259" key="10">
    <source>
        <dbReference type="PROSITE" id="PS50011"/>
    </source>
</evidence>
<keyword evidence="2" id="KW-0723">Serine/threonine-protein kinase</keyword>
<dbReference type="PANTHER" id="PTHR24343">
    <property type="entry name" value="SERINE/THREONINE KINASE"/>
    <property type="match status" value="1"/>
</dbReference>